<organism evidence="4 5">
    <name type="scientific">Punica granatum</name>
    <name type="common">Pomegranate</name>
    <dbReference type="NCBI Taxonomy" id="22663"/>
    <lineage>
        <taxon>Eukaryota</taxon>
        <taxon>Viridiplantae</taxon>
        <taxon>Streptophyta</taxon>
        <taxon>Embryophyta</taxon>
        <taxon>Tracheophyta</taxon>
        <taxon>Spermatophyta</taxon>
        <taxon>Magnoliopsida</taxon>
        <taxon>eudicotyledons</taxon>
        <taxon>Gunneridae</taxon>
        <taxon>Pentapetalae</taxon>
        <taxon>rosids</taxon>
        <taxon>malvids</taxon>
        <taxon>Myrtales</taxon>
        <taxon>Lythraceae</taxon>
        <taxon>Punica</taxon>
    </lineage>
</organism>
<accession>A0A6P8E8R6</accession>
<feature type="domain" description="C2H2-type" evidence="3">
    <location>
        <begin position="9"/>
        <end position="31"/>
    </location>
</feature>
<dbReference type="RefSeq" id="XP_031402929.1">
    <property type="nucleotide sequence ID" value="XM_031547069.1"/>
</dbReference>
<sequence>MMMATTTKFVCKFCNKRYPCGKSLGGHLRSHRFGTNLSEDDCSRASGSSNHEKRELGPEVGGSSGYGLRTNPKKTRRFRDSSSVAFHQQGYSNVCKECGKGFQSMKALCGHMACHSEREKTSDCFEEEEDDDDDDEEGEEEEDVTDQTGYQSKQFKPVVESDQSNGYSSVSEIEQEQEELARCLMMLSRDDRSRRIPNSSVSLVLESKSSPIRVRVRAVEGLNSAGHNEIMETKKQQGRDCKLKSAEILLGSDKSDSGYMMYEEQNSDSSIDERIKIKELAKPKRVRDMTDFTHLGKKLDKKIDYMAAGKRIRNDSESPKDGPSCAGGIDFALIASKQNHQCNVCYKLFDSRKALSGHRSASSCYRKVEPLPPSESNMDVNRQWTSKKLSSDLKKKLVGTKKSYRHECPICFRVFKSGQALGGHKRSHFLGSSEERSMAIHQDINKVQGLIDLNLPAPLEEDGNEDCRFVLC</sequence>
<feature type="domain" description="C2H2-type" evidence="3">
    <location>
        <begin position="93"/>
        <end position="120"/>
    </location>
</feature>
<feature type="region of interest" description="Disordered" evidence="2">
    <location>
        <begin position="120"/>
        <end position="173"/>
    </location>
</feature>
<feature type="domain" description="C2H2-type" evidence="3">
    <location>
        <begin position="406"/>
        <end position="428"/>
    </location>
</feature>
<dbReference type="SMART" id="SM00355">
    <property type="entry name" value="ZnF_C2H2"/>
    <property type="match status" value="4"/>
</dbReference>
<dbReference type="GO" id="GO:0008270">
    <property type="term" value="F:zinc ion binding"/>
    <property type="evidence" value="ECO:0007669"/>
    <property type="project" value="UniProtKB-KW"/>
</dbReference>
<evidence type="ECO:0000256" key="2">
    <source>
        <dbReference type="SAM" id="MobiDB-lite"/>
    </source>
</evidence>
<dbReference type="PROSITE" id="PS50157">
    <property type="entry name" value="ZINC_FINGER_C2H2_2"/>
    <property type="match status" value="3"/>
</dbReference>
<evidence type="ECO:0000256" key="1">
    <source>
        <dbReference type="PROSITE-ProRule" id="PRU00042"/>
    </source>
</evidence>
<dbReference type="PANTHER" id="PTHR46869">
    <property type="entry name" value="C2H2-LIKE ZINC FINGER PROTEIN"/>
    <property type="match status" value="1"/>
</dbReference>
<feature type="compositionally biased region" description="Polar residues" evidence="2">
    <location>
        <begin position="161"/>
        <end position="171"/>
    </location>
</feature>
<protein>
    <submittedName>
        <fullName evidence="5">Zinc finger protein ZAT9 isoform X1</fullName>
    </submittedName>
</protein>
<reference evidence="4" key="1">
    <citation type="journal article" date="2020" name="Plant Biotechnol. J.">
        <title>The pomegranate (Punica granatum L.) draft genome dissects genetic divergence between soft- and hard-seeded cultivars.</title>
        <authorList>
            <person name="Luo X."/>
            <person name="Li H."/>
            <person name="Wu Z."/>
            <person name="Yao W."/>
            <person name="Zhao P."/>
            <person name="Cao D."/>
            <person name="Yu H."/>
            <person name="Li K."/>
            <person name="Poudel K."/>
            <person name="Zhao D."/>
            <person name="Zhang F."/>
            <person name="Xia X."/>
            <person name="Chen L."/>
            <person name="Wang Q."/>
            <person name="Jing D."/>
            <person name="Cao S."/>
        </authorList>
    </citation>
    <scope>NUCLEOTIDE SEQUENCE [LARGE SCALE GENOMIC DNA]</scope>
    <source>
        <strain evidence="4">cv. Tunisia</strain>
    </source>
</reference>
<dbReference type="Gene3D" id="3.30.160.60">
    <property type="entry name" value="Classic Zinc Finger"/>
    <property type="match status" value="1"/>
</dbReference>
<proteinExistence type="predicted"/>
<keyword evidence="4" id="KW-1185">Reference proteome</keyword>
<dbReference type="OrthoDB" id="9451254at2759"/>
<dbReference type="SUPFAM" id="SSF57667">
    <property type="entry name" value="beta-beta-alpha zinc fingers"/>
    <property type="match status" value="1"/>
</dbReference>
<evidence type="ECO:0000259" key="3">
    <source>
        <dbReference type="PROSITE" id="PS50157"/>
    </source>
</evidence>
<feature type="region of interest" description="Disordered" evidence="2">
    <location>
        <begin position="39"/>
        <end position="82"/>
    </location>
</feature>
<dbReference type="GeneID" id="116212448"/>
<dbReference type="Proteomes" id="UP000515151">
    <property type="component" value="Chromosome 6"/>
</dbReference>
<keyword evidence="1" id="KW-0862">Zinc</keyword>
<dbReference type="AlphaFoldDB" id="A0A6P8E8R6"/>
<dbReference type="Pfam" id="PF13912">
    <property type="entry name" value="zf-C2H2_6"/>
    <property type="match status" value="4"/>
</dbReference>
<name>A0A6P8E8R6_PUNGR</name>
<gene>
    <name evidence="5" type="primary">LOC116212448</name>
</gene>
<reference evidence="5" key="2">
    <citation type="submission" date="2025-08" db="UniProtKB">
        <authorList>
            <consortium name="RefSeq"/>
        </authorList>
    </citation>
    <scope>IDENTIFICATION</scope>
    <source>
        <tissue evidence="5">Leaf</tissue>
    </source>
</reference>
<feature type="compositionally biased region" description="Acidic residues" evidence="2">
    <location>
        <begin position="124"/>
        <end position="145"/>
    </location>
</feature>
<dbReference type="PANTHER" id="PTHR46869:SF1">
    <property type="entry name" value="C2H2-LIKE ZINC FINGER PROTEIN"/>
    <property type="match status" value="1"/>
</dbReference>
<evidence type="ECO:0000313" key="5">
    <source>
        <dbReference type="RefSeq" id="XP_031402929.1"/>
    </source>
</evidence>
<keyword evidence="1" id="KW-0479">Metal-binding</keyword>
<dbReference type="InterPro" id="IPR013087">
    <property type="entry name" value="Znf_C2H2_type"/>
</dbReference>
<evidence type="ECO:0000313" key="4">
    <source>
        <dbReference type="Proteomes" id="UP000515151"/>
    </source>
</evidence>
<dbReference type="PROSITE" id="PS00028">
    <property type="entry name" value="ZINC_FINGER_C2H2_1"/>
    <property type="match status" value="3"/>
</dbReference>
<dbReference type="InterPro" id="IPR036236">
    <property type="entry name" value="Znf_C2H2_sf"/>
</dbReference>
<keyword evidence="1" id="KW-0863">Zinc-finger</keyword>